<evidence type="ECO:0008006" key="4">
    <source>
        <dbReference type="Google" id="ProtNLM"/>
    </source>
</evidence>
<gene>
    <name evidence="2" type="ORF">CVV64_13560</name>
</gene>
<protein>
    <recommendedName>
        <fullName evidence="4">Prepilin-type N-terminal cleavage/methylation domain-containing protein</fullName>
    </recommendedName>
</protein>
<dbReference type="Pfam" id="PF07963">
    <property type="entry name" value="N_methyl"/>
    <property type="match status" value="1"/>
</dbReference>
<reference evidence="2 3" key="1">
    <citation type="journal article" date="2017" name="ISME J.">
        <title>Potential for microbial H2 and metal transformations associated with novel bacteria and archaea in deep terrestrial subsurface sediments.</title>
        <authorList>
            <person name="Hernsdorf A.W."/>
            <person name="Amano Y."/>
            <person name="Miyakawa K."/>
            <person name="Ise K."/>
            <person name="Suzuki Y."/>
            <person name="Anantharaman K."/>
            <person name="Probst A."/>
            <person name="Burstein D."/>
            <person name="Thomas B.C."/>
            <person name="Banfield J.F."/>
        </authorList>
    </citation>
    <scope>NUCLEOTIDE SEQUENCE [LARGE SCALE GENOMIC DNA]</scope>
    <source>
        <strain evidence="2">HGW-Wallbacteria-1</strain>
    </source>
</reference>
<dbReference type="AlphaFoldDB" id="A0A2N1PMP0"/>
<dbReference type="PROSITE" id="PS00409">
    <property type="entry name" value="PROKAR_NTER_METHYL"/>
    <property type="match status" value="1"/>
</dbReference>
<keyword evidence="1" id="KW-0472">Membrane</keyword>
<keyword evidence="1" id="KW-1133">Transmembrane helix</keyword>
<dbReference type="InterPro" id="IPR012902">
    <property type="entry name" value="N_methyl_site"/>
</dbReference>
<proteinExistence type="predicted"/>
<accession>A0A2N1PMP0</accession>
<evidence type="ECO:0000313" key="2">
    <source>
        <dbReference type="EMBL" id="PKK89590.1"/>
    </source>
</evidence>
<feature type="transmembrane region" description="Helical" evidence="1">
    <location>
        <begin position="25"/>
        <end position="46"/>
    </location>
</feature>
<sequence>MFHSEPLLSKMIPGKSGTRSRGMTLLELMIVAGIGAFLSVVLYRMLFFSTSSFSTGGRKLSNLQDASLLTLRLKNDIHTMVEDIDLSTPGNYKIKINRIDPLTGVLAVAEAVYSVVGSGSERVVKREIVENGVASDTHRYGRGNYESFLIEAIDINGVKGYKSTIVFQSEEGSGAIKFESAIFPRNIGKVLTGDNWEYF</sequence>
<organism evidence="2 3">
    <name type="scientific">Candidatus Wallbacteria bacterium HGW-Wallbacteria-1</name>
    <dbReference type="NCBI Taxonomy" id="2013854"/>
    <lineage>
        <taxon>Bacteria</taxon>
        <taxon>Candidatus Walliibacteriota</taxon>
    </lineage>
</organism>
<dbReference type="Proteomes" id="UP000233256">
    <property type="component" value="Unassembled WGS sequence"/>
</dbReference>
<dbReference type="NCBIfam" id="TIGR02532">
    <property type="entry name" value="IV_pilin_GFxxxE"/>
    <property type="match status" value="1"/>
</dbReference>
<evidence type="ECO:0000313" key="3">
    <source>
        <dbReference type="Proteomes" id="UP000233256"/>
    </source>
</evidence>
<comment type="caution">
    <text evidence="2">The sequence shown here is derived from an EMBL/GenBank/DDBJ whole genome shotgun (WGS) entry which is preliminary data.</text>
</comment>
<name>A0A2N1PMP0_9BACT</name>
<keyword evidence="1" id="KW-0812">Transmembrane</keyword>
<evidence type="ECO:0000256" key="1">
    <source>
        <dbReference type="SAM" id="Phobius"/>
    </source>
</evidence>
<dbReference type="EMBL" id="PGXC01000015">
    <property type="protein sequence ID" value="PKK89590.1"/>
    <property type="molecule type" value="Genomic_DNA"/>
</dbReference>